<dbReference type="EMBL" id="AP011540">
    <property type="protein sequence ID" value="BAI65669.1"/>
    <property type="molecule type" value="Genomic_DNA"/>
</dbReference>
<reference evidence="1 2" key="3">
    <citation type="journal article" date="2010" name="Sequencing">
        <title>Complete Genome Sequence of Rothia mucilaginosa DY-18: A Clinical Isolate with Dense Meshwork-Like Structures from a Persistent Apical Periodontitis Lesion.</title>
        <authorList>
            <person name="Yamane K."/>
            <person name="Nambu T."/>
            <person name="Yamanaka T."/>
            <person name="Mashimo C."/>
            <person name="Sugimori C."/>
            <person name="Leung K.-P."/>
            <person name="Fukushima H."/>
        </authorList>
    </citation>
    <scope>NUCLEOTIDE SEQUENCE [LARGE SCALE GENOMIC DNA]</scope>
    <source>
        <strain evidence="1 2">DY-18</strain>
    </source>
</reference>
<evidence type="ECO:0000313" key="1">
    <source>
        <dbReference type="EMBL" id="BAI65669.1"/>
    </source>
</evidence>
<dbReference type="HOGENOM" id="CLU_874011_0_0_11"/>
<organism evidence="1 2">
    <name type="scientific">Rothia mucilaginosa (strain DY-18)</name>
    <name type="common">Stomatococcus mucilaginosus</name>
    <dbReference type="NCBI Taxonomy" id="680646"/>
    <lineage>
        <taxon>Bacteria</taxon>
        <taxon>Bacillati</taxon>
        <taxon>Actinomycetota</taxon>
        <taxon>Actinomycetes</taxon>
        <taxon>Micrococcales</taxon>
        <taxon>Micrococcaceae</taxon>
        <taxon>Rothia</taxon>
    </lineage>
</organism>
<dbReference type="KEGG" id="rmu:RMDY18_18370"/>
<reference evidence="1 2" key="2">
    <citation type="journal article" date="2010" name="J Osaka Dent Univ">
        <title>Isolation and identification of Rothia mucilaginosa from persistent apical periodontitis lesions.</title>
        <authorList>
            <person name="Yamane K."/>
            <person name="Yoshida M."/>
            <person name="Fujihira T."/>
            <person name="Baba T."/>
            <person name="Tsuji N."/>
            <person name="Hayashi H."/>
            <person name="Sugimori C."/>
            <person name="Yamanaka T."/>
            <person name="Mashimo C."/>
            <person name="Nambu T."/>
            <person name="Kawai H."/>
            <person name="Fukushima H."/>
        </authorList>
    </citation>
    <scope>NUCLEOTIDE SEQUENCE [LARGE SCALE GENOMIC DNA]</scope>
    <source>
        <strain evidence="1 2">DY-18</strain>
    </source>
</reference>
<accession>D2NPV1</accession>
<dbReference type="AlphaFoldDB" id="D2NPV1"/>
<sequence>MPDSPSLKHGEGPGIRYGCRAPLFMLGTLAGDGRRSAQTSQILEGVLAALGQLHCDATAGDLSGGGQGVAGGHLGEVHRNQRSQNLRVAHAVLRGGFQVVGGADVQYAGPDVVLDDRLVELRSVCDAVERRHGGVVGLRATLALGECRDFNVVIDVPQQRVGDVLGGGESELEGHLQVRMRVQPGAALELALGVDGCGNPQTCTTVQACADATAGGEGAAAVALRGGGGCGDVRYLHGVGVQTVAGIKVVGGVRVECLGEDTELQGRGFQRIGGRRVGGHRRCGCDDGGTPRGTLDEGAAVQAVSGVRGRSHGISLLL</sequence>
<dbReference type="Proteomes" id="UP000001883">
    <property type="component" value="Chromosome"/>
</dbReference>
<reference evidence="2" key="1">
    <citation type="submission" date="2009-07" db="EMBL/GenBank/DDBJ databases">
        <title>Complete genome sequence of Rothia mucilaginosa DJ.</title>
        <authorList>
            <person name="Yamane K."/>
            <person name="Nambu T."/>
            <person name="Mashimo C."/>
            <person name="Sugimori C."/>
            <person name="Yamanaka T."/>
            <person name="Leung K."/>
            <person name="Fukushima H."/>
        </authorList>
    </citation>
    <scope>NUCLEOTIDE SEQUENCE [LARGE SCALE GENOMIC DNA]</scope>
    <source>
        <strain evidence="2">DY-18</strain>
    </source>
</reference>
<protein>
    <submittedName>
        <fullName evidence="1">Uncharacterized protein</fullName>
    </submittedName>
</protein>
<evidence type="ECO:0000313" key="2">
    <source>
        <dbReference type="Proteomes" id="UP000001883"/>
    </source>
</evidence>
<proteinExistence type="predicted"/>
<keyword evidence="2" id="KW-1185">Reference proteome</keyword>
<name>D2NPV1_ROTMD</name>
<gene>
    <name evidence="1" type="ordered locus">RMDY18_18370</name>
</gene>